<gene>
    <name evidence="2" type="primary">Dana\GF20341</name>
    <name evidence="2" type="synonym">dana_GLEANR_2752</name>
    <name evidence="2" type="ORF">GF20341</name>
</gene>
<keyword evidence="1" id="KW-0863">Zinc-finger</keyword>
<dbReference type="Proteomes" id="UP000007801">
    <property type="component" value="Unassembled WGS sequence"/>
</dbReference>
<dbReference type="InParanoid" id="A0A0P8Y4U5"/>
<dbReference type="EMBL" id="CH902621">
    <property type="protein sequence ID" value="KPU81594.1"/>
    <property type="molecule type" value="Genomic_DNA"/>
</dbReference>
<dbReference type="GO" id="GO:0008270">
    <property type="term" value="F:zinc ion binding"/>
    <property type="evidence" value="ECO:0007669"/>
    <property type="project" value="UniProtKB-KW"/>
</dbReference>
<dbReference type="AlphaFoldDB" id="A0A0P8Y4U5"/>
<dbReference type="Pfam" id="PF03850">
    <property type="entry name" value="Tfb4"/>
    <property type="match status" value="1"/>
</dbReference>
<keyword evidence="1" id="KW-0862">Zinc</keyword>
<keyword evidence="1" id="KW-0804">Transcription</keyword>
<keyword evidence="3" id="KW-1185">Reference proteome</keyword>
<evidence type="ECO:0000313" key="3">
    <source>
        <dbReference type="Proteomes" id="UP000007801"/>
    </source>
</evidence>
<dbReference type="GO" id="GO:0000439">
    <property type="term" value="C:transcription factor TFIIH core complex"/>
    <property type="evidence" value="ECO:0007669"/>
    <property type="project" value="UniProtKB-UniRule"/>
</dbReference>
<protein>
    <recommendedName>
        <fullName evidence="1">General transcription factor IIH subunit 3</fullName>
    </recommendedName>
    <alternativeName>
        <fullName evidence="1">General transcription factor IIH polypeptide 3</fullName>
    </alternativeName>
</protein>
<dbReference type="GO" id="GO:0006355">
    <property type="term" value="P:regulation of DNA-templated transcription"/>
    <property type="evidence" value="ECO:0007669"/>
    <property type="project" value="InterPro"/>
</dbReference>
<dbReference type="GeneID" id="6503050"/>
<keyword evidence="1" id="KW-0805">Transcription regulation</keyword>
<name>A0A0P8Y4U5_DROAN</name>
<comment type="subcellular location">
    <subcellularLocation>
        <location evidence="1">Nucleus</location>
    </subcellularLocation>
</comment>
<sequence>MEPSPNNVFDKLQLLKGKEDHKWMATKPMKAALKANGRPLYRSSYKKVRMVTRVKEYQVFIIDQGSSKKFVVKDLNFFIHLMDSLNCFDNSYLISRTERKLIIFGAPNPLVDMNHFKTLKGLLMKFLSFFITPPMERYLFYYPEKPPGDNRVWCICHRFPLRIGMVCSYCYTVYCNYQYVCAHCRLVFPFPFTFPICFNSNLNCF</sequence>
<evidence type="ECO:0000313" key="2">
    <source>
        <dbReference type="EMBL" id="KPU81594.1"/>
    </source>
</evidence>
<evidence type="ECO:0000256" key="1">
    <source>
        <dbReference type="RuleBase" id="RU368090"/>
    </source>
</evidence>
<keyword evidence="1" id="KW-0234">DNA repair</keyword>
<dbReference type="InterPro" id="IPR004600">
    <property type="entry name" value="TFIIH_Tfb4/GTF2H3"/>
</dbReference>
<dbReference type="OrthoDB" id="10502931at2759"/>
<keyword evidence="1" id="KW-0539">Nucleus</keyword>
<comment type="similarity">
    <text evidence="1">Belongs to the TFB4 family.</text>
</comment>
<keyword evidence="1" id="KW-0479">Metal-binding</keyword>
<proteinExistence type="inferred from homology"/>
<dbReference type="GO" id="GO:0005675">
    <property type="term" value="C:transcription factor TFIIH holo complex"/>
    <property type="evidence" value="ECO:0007669"/>
    <property type="project" value="UniProtKB-UniRule"/>
</dbReference>
<comment type="function">
    <text evidence="1">Component of the general transcription and DNA repair factor IIH (TFIIH) core complex, which is involved in general and transcription-coupled nucleotide excision repair (NER) of damaged DNA and, when complexed to CAK, in RNA transcription by RNA polymerase II. In NER, TFIIH acts by opening DNA around the lesion to allow the excision of the damaged oligonucleotide and its replacement by a new DNA fragment. In transcription, TFIIH has an essential role in transcription initiation. When the pre-initiation complex (PIC) has been established, TFIIH is required for promoter opening and promoter escape. Phosphorylation of the C-terminal tail (CTD) of the largest subunit of RNA polymerase II by the kinase module CAK controls the initiation of transcription.</text>
</comment>
<dbReference type="STRING" id="7217.A0A0P8Y4U5"/>
<reference evidence="2 3" key="1">
    <citation type="journal article" date="2007" name="Nature">
        <title>Evolution of genes and genomes on the Drosophila phylogeny.</title>
        <authorList>
            <consortium name="Drosophila 12 Genomes Consortium"/>
            <person name="Clark A.G."/>
            <person name="Eisen M.B."/>
            <person name="Smith D.R."/>
            <person name="Bergman C.M."/>
            <person name="Oliver B."/>
            <person name="Markow T.A."/>
            <person name="Kaufman T.C."/>
            <person name="Kellis M."/>
            <person name="Gelbart W."/>
            <person name="Iyer V.N."/>
            <person name="Pollard D.A."/>
            <person name="Sackton T.B."/>
            <person name="Larracuente A.M."/>
            <person name="Singh N.D."/>
            <person name="Abad J.P."/>
            <person name="Abt D.N."/>
            <person name="Adryan B."/>
            <person name="Aguade M."/>
            <person name="Akashi H."/>
            <person name="Anderson W.W."/>
            <person name="Aquadro C.F."/>
            <person name="Ardell D.H."/>
            <person name="Arguello R."/>
            <person name="Artieri C.G."/>
            <person name="Barbash D.A."/>
            <person name="Barker D."/>
            <person name="Barsanti P."/>
            <person name="Batterham P."/>
            <person name="Batzoglou S."/>
            <person name="Begun D."/>
            <person name="Bhutkar A."/>
            <person name="Blanco E."/>
            <person name="Bosak S.A."/>
            <person name="Bradley R.K."/>
            <person name="Brand A.D."/>
            <person name="Brent M.R."/>
            <person name="Brooks A.N."/>
            <person name="Brown R.H."/>
            <person name="Butlin R.K."/>
            <person name="Caggese C."/>
            <person name="Calvi B.R."/>
            <person name="Bernardo de Carvalho A."/>
            <person name="Caspi A."/>
            <person name="Castrezana S."/>
            <person name="Celniker S.E."/>
            <person name="Chang J.L."/>
            <person name="Chapple C."/>
            <person name="Chatterji S."/>
            <person name="Chinwalla A."/>
            <person name="Civetta A."/>
            <person name="Clifton S.W."/>
            <person name="Comeron J.M."/>
            <person name="Costello J.C."/>
            <person name="Coyne J.A."/>
            <person name="Daub J."/>
            <person name="David R.G."/>
            <person name="Delcher A.L."/>
            <person name="Delehaunty K."/>
            <person name="Do C.B."/>
            <person name="Ebling H."/>
            <person name="Edwards K."/>
            <person name="Eickbush T."/>
            <person name="Evans J.D."/>
            <person name="Filipski A."/>
            <person name="Findeiss S."/>
            <person name="Freyhult E."/>
            <person name="Fulton L."/>
            <person name="Fulton R."/>
            <person name="Garcia A.C."/>
            <person name="Gardiner A."/>
            <person name="Garfield D.A."/>
            <person name="Garvin B.E."/>
            <person name="Gibson G."/>
            <person name="Gilbert D."/>
            <person name="Gnerre S."/>
            <person name="Godfrey J."/>
            <person name="Good R."/>
            <person name="Gotea V."/>
            <person name="Gravely B."/>
            <person name="Greenberg A.J."/>
            <person name="Griffiths-Jones S."/>
            <person name="Gross S."/>
            <person name="Guigo R."/>
            <person name="Gustafson E.A."/>
            <person name="Haerty W."/>
            <person name="Hahn M.W."/>
            <person name="Halligan D.L."/>
            <person name="Halpern A.L."/>
            <person name="Halter G.M."/>
            <person name="Han M.V."/>
            <person name="Heger A."/>
            <person name="Hillier L."/>
            <person name="Hinrichs A.S."/>
            <person name="Holmes I."/>
            <person name="Hoskins R.A."/>
            <person name="Hubisz M.J."/>
            <person name="Hultmark D."/>
            <person name="Huntley M.A."/>
            <person name="Jaffe D.B."/>
            <person name="Jagadeeshan S."/>
            <person name="Jeck W.R."/>
            <person name="Johnson J."/>
            <person name="Jones C.D."/>
            <person name="Jordan W.C."/>
            <person name="Karpen G.H."/>
            <person name="Kataoka E."/>
            <person name="Keightley P.D."/>
            <person name="Kheradpour P."/>
            <person name="Kirkness E.F."/>
            <person name="Koerich L.B."/>
            <person name="Kristiansen K."/>
            <person name="Kudrna D."/>
            <person name="Kulathinal R.J."/>
            <person name="Kumar S."/>
            <person name="Kwok R."/>
            <person name="Lander E."/>
            <person name="Langley C.H."/>
            <person name="Lapoint R."/>
            <person name="Lazzaro B.P."/>
            <person name="Lee S.J."/>
            <person name="Levesque L."/>
            <person name="Li R."/>
            <person name="Lin C.F."/>
            <person name="Lin M.F."/>
            <person name="Lindblad-Toh K."/>
            <person name="Llopart A."/>
            <person name="Long M."/>
            <person name="Low L."/>
            <person name="Lozovsky E."/>
            <person name="Lu J."/>
            <person name="Luo M."/>
            <person name="Machado C.A."/>
            <person name="Makalowski W."/>
            <person name="Marzo M."/>
            <person name="Matsuda M."/>
            <person name="Matzkin L."/>
            <person name="McAllister B."/>
            <person name="McBride C.S."/>
            <person name="McKernan B."/>
            <person name="McKernan K."/>
            <person name="Mendez-Lago M."/>
            <person name="Minx P."/>
            <person name="Mollenhauer M.U."/>
            <person name="Montooth K."/>
            <person name="Mount S.M."/>
            <person name="Mu X."/>
            <person name="Myers E."/>
            <person name="Negre B."/>
            <person name="Newfeld S."/>
            <person name="Nielsen R."/>
            <person name="Noor M.A."/>
            <person name="O'Grady P."/>
            <person name="Pachter L."/>
            <person name="Papaceit M."/>
            <person name="Parisi M.J."/>
            <person name="Parisi M."/>
            <person name="Parts L."/>
            <person name="Pedersen J.S."/>
            <person name="Pesole G."/>
            <person name="Phillippy A.M."/>
            <person name="Ponting C.P."/>
            <person name="Pop M."/>
            <person name="Porcelli D."/>
            <person name="Powell J.R."/>
            <person name="Prohaska S."/>
            <person name="Pruitt K."/>
            <person name="Puig M."/>
            <person name="Quesneville H."/>
            <person name="Ram K.R."/>
            <person name="Rand D."/>
            <person name="Rasmussen M.D."/>
            <person name="Reed L.K."/>
            <person name="Reenan R."/>
            <person name="Reily A."/>
            <person name="Remington K.A."/>
            <person name="Rieger T.T."/>
            <person name="Ritchie M.G."/>
            <person name="Robin C."/>
            <person name="Rogers Y.H."/>
            <person name="Rohde C."/>
            <person name="Rozas J."/>
            <person name="Rubenfield M.J."/>
            <person name="Ruiz A."/>
            <person name="Russo S."/>
            <person name="Salzberg S.L."/>
            <person name="Sanchez-Gracia A."/>
            <person name="Saranga D.J."/>
            <person name="Sato H."/>
            <person name="Schaeffer S.W."/>
            <person name="Schatz M.C."/>
            <person name="Schlenke T."/>
            <person name="Schwartz R."/>
            <person name="Segarra C."/>
            <person name="Singh R.S."/>
            <person name="Sirot L."/>
            <person name="Sirota M."/>
            <person name="Sisneros N.B."/>
            <person name="Smith C.D."/>
            <person name="Smith T.F."/>
            <person name="Spieth J."/>
            <person name="Stage D.E."/>
            <person name="Stark A."/>
            <person name="Stephan W."/>
            <person name="Strausberg R.L."/>
            <person name="Strempel S."/>
            <person name="Sturgill D."/>
            <person name="Sutton G."/>
            <person name="Sutton G.G."/>
            <person name="Tao W."/>
            <person name="Teichmann S."/>
            <person name="Tobari Y.N."/>
            <person name="Tomimura Y."/>
            <person name="Tsolas J.M."/>
            <person name="Valente V.L."/>
            <person name="Venter E."/>
            <person name="Venter J.C."/>
            <person name="Vicario S."/>
            <person name="Vieira F.G."/>
            <person name="Vilella A.J."/>
            <person name="Villasante A."/>
            <person name="Walenz B."/>
            <person name="Wang J."/>
            <person name="Wasserman M."/>
            <person name="Watts T."/>
            <person name="Wilson D."/>
            <person name="Wilson R.K."/>
            <person name="Wing R.A."/>
            <person name="Wolfner M.F."/>
            <person name="Wong A."/>
            <person name="Wong G.K."/>
            <person name="Wu C.I."/>
            <person name="Wu G."/>
            <person name="Yamamoto D."/>
            <person name="Yang H.P."/>
            <person name="Yang S.P."/>
            <person name="Yorke J.A."/>
            <person name="Yoshida K."/>
            <person name="Zdobnov E."/>
            <person name="Zhang P."/>
            <person name="Zhang Y."/>
            <person name="Zimin A.V."/>
            <person name="Baldwin J."/>
            <person name="Abdouelleil A."/>
            <person name="Abdulkadir J."/>
            <person name="Abebe A."/>
            <person name="Abera B."/>
            <person name="Abreu J."/>
            <person name="Acer S.C."/>
            <person name="Aftuck L."/>
            <person name="Alexander A."/>
            <person name="An P."/>
            <person name="Anderson E."/>
            <person name="Anderson S."/>
            <person name="Arachi H."/>
            <person name="Azer M."/>
            <person name="Bachantsang P."/>
            <person name="Barry A."/>
            <person name="Bayul T."/>
            <person name="Berlin A."/>
            <person name="Bessette D."/>
            <person name="Bloom T."/>
            <person name="Blye J."/>
            <person name="Boguslavskiy L."/>
            <person name="Bonnet C."/>
            <person name="Boukhgalter B."/>
            <person name="Bourzgui I."/>
            <person name="Brown A."/>
            <person name="Cahill P."/>
            <person name="Channer S."/>
            <person name="Cheshatsang Y."/>
            <person name="Chuda L."/>
            <person name="Citroen M."/>
            <person name="Collymore A."/>
            <person name="Cooke P."/>
            <person name="Costello M."/>
            <person name="D'Aco K."/>
            <person name="Daza R."/>
            <person name="De Haan G."/>
            <person name="DeGray S."/>
            <person name="DeMaso C."/>
            <person name="Dhargay N."/>
            <person name="Dooley K."/>
            <person name="Dooley E."/>
            <person name="Doricent M."/>
            <person name="Dorje P."/>
            <person name="Dorjee K."/>
            <person name="Dupes A."/>
            <person name="Elong R."/>
            <person name="Falk J."/>
            <person name="Farina A."/>
            <person name="Faro S."/>
            <person name="Ferguson D."/>
            <person name="Fisher S."/>
            <person name="Foley C.D."/>
            <person name="Franke A."/>
            <person name="Friedrich D."/>
            <person name="Gadbois L."/>
            <person name="Gearin G."/>
            <person name="Gearin C.R."/>
            <person name="Giannoukos G."/>
            <person name="Goode T."/>
            <person name="Graham J."/>
            <person name="Grandbois E."/>
            <person name="Grewal S."/>
            <person name="Gyaltsen K."/>
            <person name="Hafez N."/>
            <person name="Hagos B."/>
            <person name="Hall J."/>
            <person name="Henson C."/>
            <person name="Hollinger A."/>
            <person name="Honan T."/>
            <person name="Huard M.D."/>
            <person name="Hughes L."/>
            <person name="Hurhula B."/>
            <person name="Husby M.E."/>
            <person name="Kamat A."/>
            <person name="Kanga B."/>
            <person name="Kashin S."/>
            <person name="Khazanovich D."/>
            <person name="Kisner P."/>
            <person name="Lance K."/>
            <person name="Lara M."/>
            <person name="Lee W."/>
            <person name="Lennon N."/>
            <person name="Letendre F."/>
            <person name="LeVine R."/>
            <person name="Lipovsky A."/>
            <person name="Liu X."/>
            <person name="Liu J."/>
            <person name="Liu S."/>
            <person name="Lokyitsang T."/>
            <person name="Lokyitsang Y."/>
            <person name="Lubonja R."/>
            <person name="Lui A."/>
            <person name="MacDonald P."/>
            <person name="Magnisalis V."/>
            <person name="Maru K."/>
            <person name="Matthews C."/>
            <person name="McCusker W."/>
            <person name="McDonough S."/>
            <person name="Mehta T."/>
            <person name="Meldrim J."/>
            <person name="Meneus L."/>
            <person name="Mihai O."/>
            <person name="Mihalev A."/>
            <person name="Mihova T."/>
            <person name="Mittelman R."/>
            <person name="Mlenga V."/>
            <person name="Montmayeur A."/>
            <person name="Mulrain L."/>
            <person name="Navidi A."/>
            <person name="Naylor J."/>
            <person name="Negash T."/>
            <person name="Nguyen T."/>
            <person name="Nguyen N."/>
            <person name="Nicol R."/>
            <person name="Norbu C."/>
            <person name="Norbu N."/>
            <person name="Novod N."/>
            <person name="O'Neill B."/>
            <person name="Osman S."/>
            <person name="Markiewicz E."/>
            <person name="Oyono O.L."/>
            <person name="Patti C."/>
            <person name="Phunkhang P."/>
            <person name="Pierre F."/>
            <person name="Priest M."/>
            <person name="Raghuraman S."/>
            <person name="Rege F."/>
            <person name="Reyes R."/>
            <person name="Rise C."/>
            <person name="Rogov P."/>
            <person name="Ross K."/>
            <person name="Ryan E."/>
            <person name="Settipalli S."/>
            <person name="Shea T."/>
            <person name="Sherpa N."/>
            <person name="Shi L."/>
            <person name="Shih D."/>
            <person name="Sparrow T."/>
            <person name="Spaulding J."/>
            <person name="Stalker J."/>
            <person name="Stange-Thomann N."/>
            <person name="Stavropoulos S."/>
            <person name="Stone C."/>
            <person name="Strader C."/>
            <person name="Tesfaye S."/>
            <person name="Thomson T."/>
            <person name="Thoulutsang Y."/>
            <person name="Thoulutsang D."/>
            <person name="Topham K."/>
            <person name="Topping I."/>
            <person name="Tsamla T."/>
            <person name="Vassiliev H."/>
            <person name="Vo A."/>
            <person name="Wangchuk T."/>
            <person name="Wangdi T."/>
            <person name="Weiand M."/>
            <person name="Wilkinson J."/>
            <person name="Wilson A."/>
            <person name="Yadav S."/>
            <person name="Young G."/>
            <person name="Yu Q."/>
            <person name="Zembek L."/>
            <person name="Zhong D."/>
            <person name="Zimmer A."/>
            <person name="Zwirko Z."/>
            <person name="Jaffe D.B."/>
            <person name="Alvarez P."/>
            <person name="Brockman W."/>
            <person name="Butler J."/>
            <person name="Chin C."/>
            <person name="Gnerre S."/>
            <person name="Grabherr M."/>
            <person name="Kleber M."/>
            <person name="Mauceli E."/>
            <person name="MacCallum I."/>
        </authorList>
    </citation>
    <scope>NUCLEOTIDE SEQUENCE [LARGE SCALE GENOMIC DNA]</scope>
    <source>
        <strain evidence="3">Tucson 14024-0371.13</strain>
    </source>
</reference>
<comment type="subunit">
    <text evidence="1">Part of a TFIID-containing RNA polymerase II pre-initiation complex that is composed of TBP and at least GTF2A1, GTF2A2, GTF2E1, GTF2E2, GTF2F1, GTF2H2, GTF2H3, GTF2H4, GTF2H5, GTF2B, TCEA1, ERCC2, ERCC3, TAF1, TAF2, TAF3, TAF4, TAF5, TAF6, TAF7, TAF8, TAF9, TAF10, TAF11, TAF12 and TAF13. Component of the 7-subunit TFIIH core complex composed of XPB/ERCC3, XPD/ERCC2, GTF2H1, GTF2H2, GTF2H3, GTF2H4 and GTF2H5, which is active in NER. The core complex associates with the 3-subunit CDK-activating kinase (CAK) module composed of CCNH/cyclin H, CDK7 and MNAT1 to form the 10-subunit holoenzyme (holo-TFIIH) active in transcription. Interacts with RARA; the interaction requires prior phosphorylation of RARA on 'Ser-369' which then enhances interaction of RARA with CDK7.</text>
</comment>
<dbReference type="GO" id="GO:0006289">
    <property type="term" value="P:nucleotide-excision repair"/>
    <property type="evidence" value="ECO:0007669"/>
    <property type="project" value="UniProtKB-UniRule"/>
</dbReference>
<accession>A0A0P8Y4U5</accession>
<keyword evidence="1" id="KW-0227">DNA damage</keyword>
<organism evidence="2 3">
    <name type="scientific">Drosophila ananassae</name>
    <name type="common">Fruit fly</name>
    <dbReference type="NCBI Taxonomy" id="7217"/>
    <lineage>
        <taxon>Eukaryota</taxon>
        <taxon>Metazoa</taxon>
        <taxon>Ecdysozoa</taxon>
        <taxon>Arthropoda</taxon>
        <taxon>Hexapoda</taxon>
        <taxon>Insecta</taxon>
        <taxon>Pterygota</taxon>
        <taxon>Neoptera</taxon>
        <taxon>Endopterygota</taxon>
        <taxon>Diptera</taxon>
        <taxon>Brachycera</taxon>
        <taxon>Muscomorpha</taxon>
        <taxon>Ephydroidea</taxon>
        <taxon>Drosophilidae</taxon>
        <taxon>Drosophila</taxon>
        <taxon>Sophophora</taxon>
    </lineage>
</organism>